<dbReference type="Proteomes" id="UP001162881">
    <property type="component" value="Unassembled WGS sequence"/>
</dbReference>
<feature type="repeat" description="ANK" evidence="3">
    <location>
        <begin position="74"/>
        <end position="106"/>
    </location>
</feature>
<feature type="compositionally biased region" description="Basic and acidic residues" evidence="4">
    <location>
        <begin position="166"/>
        <end position="183"/>
    </location>
</feature>
<dbReference type="PROSITE" id="PS50297">
    <property type="entry name" value="ANK_REP_REGION"/>
    <property type="match status" value="2"/>
</dbReference>
<dbReference type="RefSeq" id="WP_244022061.1">
    <property type="nucleotide sequence ID" value="NZ_JALHLF010000063.1"/>
</dbReference>
<dbReference type="InterPro" id="IPR002110">
    <property type="entry name" value="Ankyrin_rpt"/>
</dbReference>
<reference evidence="6" key="1">
    <citation type="submission" date="2022-03" db="EMBL/GenBank/DDBJ databases">
        <title>Identification of a novel bacterium isolated from mangrove sediments.</title>
        <authorList>
            <person name="Pan X."/>
        </authorList>
    </citation>
    <scope>NUCLEOTIDE SEQUENCE</scope>
    <source>
        <strain evidence="6">B1949</strain>
    </source>
</reference>
<evidence type="ECO:0000256" key="4">
    <source>
        <dbReference type="SAM" id="MobiDB-lite"/>
    </source>
</evidence>
<dbReference type="EMBL" id="JALHLF010000063">
    <property type="protein sequence ID" value="MCJ2183857.1"/>
    <property type="molecule type" value="Genomic_DNA"/>
</dbReference>
<evidence type="ECO:0000256" key="1">
    <source>
        <dbReference type="ARBA" id="ARBA00022737"/>
    </source>
</evidence>
<feature type="repeat" description="ANK" evidence="3">
    <location>
        <begin position="140"/>
        <end position="172"/>
    </location>
</feature>
<gene>
    <name evidence="6" type="ORF">MTR62_14305</name>
</gene>
<feature type="repeat" description="ANK" evidence="3">
    <location>
        <begin position="107"/>
        <end position="139"/>
    </location>
</feature>
<protein>
    <submittedName>
        <fullName evidence="6">Ankyrin repeat domain-containing protein</fullName>
    </submittedName>
</protein>
<dbReference type="SUPFAM" id="SSF48403">
    <property type="entry name" value="Ankyrin repeat"/>
    <property type="match status" value="1"/>
</dbReference>
<dbReference type="Pfam" id="PF12796">
    <property type="entry name" value="Ank_2"/>
    <property type="match status" value="1"/>
</dbReference>
<evidence type="ECO:0000256" key="2">
    <source>
        <dbReference type="ARBA" id="ARBA00023043"/>
    </source>
</evidence>
<organism evidence="6 7">
    <name type="scientific">Novosphingobium organovorum</name>
    <dbReference type="NCBI Taxonomy" id="2930092"/>
    <lineage>
        <taxon>Bacteria</taxon>
        <taxon>Pseudomonadati</taxon>
        <taxon>Pseudomonadota</taxon>
        <taxon>Alphaproteobacteria</taxon>
        <taxon>Sphingomonadales</taxon>
        <taxon>Sphingomonadaceae</taxon>
        <taxon>Novosphingobium</taxon>
    </lineage>
</organism>
<evidence type="ECO:0000256" key="5">
    <source>
        <dbReference type="SAM" id="SignalP"/>
    </source>
</evidence>
<feature type="chain" id="PRO_5046545881" evidence="5">
    <location>
        <begin position="35"/>
        <end position="213"/>
    </location>
</feature>
<feature type="region of interest" description="Disordered" evidence="4">
    <location>
        <begin position="162"/>
        <end position="183"/>
    </location>
</feature>
<keyword evidence="1" id="KW-0677">Repeat</keyword>
<dbReference type="PANTHER" id="PTHR24171">
    <property type="entry name" value="ANKYRIN REPEAT DOMAIN-CONTAINING PROTEIN 39-RELATED"/>
    <property type="match status" value="1"/>
</dbReference>
<feature type="signal peptide" evidence="5">
    <location>
        <begin position="1"/>
        <end position="34"/>
    </location>
</feature>
<evidence type="ECO:0000313" key="7">
    <source>
        <dbReference type="Proteomes" id="UP001162881"/>
    </source>
</evidence>
<evidence type="ECO:0000313" key="6">
    <source>
        <dbReference type="EMBL" id="MCJ2183857.1"/>
    </source>
</evidence>
<keyword evidence="2 3" id="KW-0040">ANK repeat</keyword>
<dbReference type="Pfam" id="PF00023">
    <property type="entry name" value="Ank"/>
    <property type="match status" value="1"/>
</dbReference>
<keyword evidence="5" id="KW-0732">Signal</keyword>
<sequence length="213" mass="22844">MSKLAIRNGAALRRLILTGTLAAAAGMMATGAMAQAGFSDGYKFLESVKKKEGDKVEKAIMDSPLIVNTKDVSTGQTALHVVVARRDLTWLRYLVQHGAKVDLADDHGLTPLQMAVNLGWREGAAYLLENHADTEVSNDAGETPLISAVHRRDTELMKALLQAGADPDRSDNSGRSAREYAKEDGDAMLLRTINDNVQAGAGKKSKPVYGPTL</sequence>
<name>A0ABT0BFM9_9SPHN</name>
<proteinExistence type="predicted"/>
<dbReference type="InterPro" id="IPR036770">
    <property type="entry name" value="Ankyrin_rpt-contain_sf"/>
</dbReference>
<comment type="caution">
    <text evidence="6">The sequence shown here is derived from an EMBL/GenBank/DDBJ whole genome shotgun (WGS) entry which is preliminary data.</text>
</comment>
<dbReference type="SMART" id="SM00248">
    <property type="entry name" value="ANK"/>
    <property type="match status" value="3"/>
</dbReference>
<dbReference type="Gene3D" id="1.25.40.20">
    <property type="entry name" value="Ankyrin repeat-containing domain"/>
    <property type="match status" value="1"/>
</dbReference>
<dbReference type="PROSITE" id="PS50088">
    <property type="entry name" value="ANK_REPEAT"/>
    <property type="match status" value="3"/>
</dbReference>
<keyword evidence="7" id="KW-1185">Reference proteome</keyword>
<accession>A0ABT0BFM9</accession>
<evidence type="ECO:0000256" key="3">
    <source>
        <dbReference type="PROSITE-ProRule" id="PRU00023"/>
    </source>
</evidence>